<name>A0AAT9J9L2_9VIRU</name>
<organism evidence="1">
    <name type="scientific">Nitrosopumilaceae spindle-shaped virus</name>
    <dbReference type="NCBI Taxonomy" id="3065433"/>
    <lineage>
        <taxon>Viruses</taxon>
    </lineage>
</organism>
<sequence length="51" mass="6078">MKSEQQIKEFKIELQDSLSNCNLATDGQFLQGMIRTIDWIFEEEKKNDQQQ</sequence>
<accession>A0AAT9J9L2</accession>
<proteinExistence type="predicted"/>
<protein>
    <submittedName>
        <fullName evidence="1">ORF43</fullName>
    </submittedName>
</protein>
<reference evidence="1" key="1">
    <citation type="journal article" date="2024" name="Environ. Microbiol. Rep.">
        <title>Hiding in plain sight: The discovery of complete genomes of 11 hypothetical spindle-shaped viruses that putatively infect mesophilic ammonia-oxidizing archaea.</title>
        <authorList>
            <person name="Ni Y."/>
            <person name="Xu T."/>
            <person name="Yan S."/>
            <person name="Chen L."/>
            <person name="Wang Y."/>
        </authorList>
    </citation>
    <scope>NUCLEOTIDE SEQUENCE</scope>
    <source>
        <strain evidence="1">NBC1</strain>
    </source>
</reference>
<reference evidence="1" key="2">
    <citation type="submission" date="2024-03" db="EMBL/GenBank/DDBJ databases">
        <authorList>
            <person name="Ni Y."/>
            <person name="Xu T."/>
            <person name="Yan S."/>
            <person name="Chen L."/>
            <person name="Wang Y."/>
        </authorList>
    </citation>
    <scope>NUCLEOTIDE SEQUENCE</scope>
    <source>
        <strain evidence="1">NBC1</strain>
    </source>
</reference>
<evidence type="ECO:0000313" key="1">
    <source>
        <dbReference type="EMBL" id="DBA51901.1"/>
    </source>
</evidence>
<dbReference type="EMBL" id="BK067786">
    <property type="protein sequence ID" value="DBA51901.1"/>
    <property type="molecule type" value="Genomic_DNA"/>
</dbReference>